<feature type="active site" description="Nucleophile" evidence="1">
    <location>
        <position position="10"/>
    </location>
</feature>
<dbReference type="AlphaFoldDB" id="A0A212J1N6"/>
<gene>
    <name evidence="4" type="ORF">KM92DES2_10387</name>
</gene>
<dbReference type="InterPro" id="IPR036249">
    <property type="entry name" value="Thioredoxin-like_sf"/>
</dbReference>
<organism evidence="4">
    <name type="scientific">uncultured Desulfovibrio sp</name>
    <dbReference type="NCBI Taxonomy" id="167968"/>
    <lineage>
        <taxon>Bacteria</taxon>
        <taxon>Pseudomonadati</taxon>
        <taxon>Thermodesulfobacteriota</taxon>
        <taxon>Desulfovibrionia</taxon>
        <taxon>Desulfovibrionales</taxon>
        <taxon>Desulfovibrionaceae</taxon>
        <taxon>Desulfovibrio</taxon>
        <taxon>environmental samples</taxon>
    </lineage>
</organism>
<dbReference type="PANTHER" id="PTHR36450:SF1">
    <property type="entry name" value="THIOREDOXIN"/>
    <property type="match status" value="1"/>
</dbReference>
<dbReference type="EMBL" id="FLUP01000001">
    <property type="protein sequence ID" value="SBV93327.1"/>
    <property type="molecule type" value="Genomic_DNA"/>
</dbReference>
<dbReference type="InterPro" id="IPR012336">
    <property type="entry name" value="Thioredoxin-like_fold"/>
</dbReference>
<sequence>MEIKVFGPGCARCVEAENVVRQAAEQAGGEISVIKISDFREIMAARIISTPAVMVNGQIKCTGRVPTGDEVASWIAEAKA</sequence>
<dbReference type="InterPro" id="IPR005243">
    <property type="entry name" value="THIRX-like_proc"/>
</dbReference>
<reference evidence="4" key="1">
    <citation type="submission" date="2016-04" db="EMBL/GenBank/DDBJ databases">
        <authorList>
            <person name="Evans L.H."/>
            <person name="Alamgir A."/>
            <person name="Owens N."/>
            <person name="Weber N.D."/>
            <person name="Virtaneva K."/>
            <person name="Barbian K."/>
            <person name="Babar A."/>
            <person name="Rosenke K."/>
        </authorList>
    </citation>
    <scope>NUCLEOTIDE SEQUENCE</scope>
    <source>
        <strain evidence="4">92-2</strain>
    </source>
</reference>
<feature type="disulfide bond" description="Redox-active" evidence="2">
    <location>
        <begin position="10"/>
        <end position="13"/>
    </location>
</feature>
<dbReference type="SUPFAM" id="SSF52833">
    <property type="entry name" value="Thioredoxin-like"/>
    <property type="match status" value="1"/>
</dbReference>
<keyword evidence="2" id="KW-0676">Redox-active center</keyword>
<feature type="active site" description="Nucleophile" evidence="1">
    <location>
        <position position="13"/>
    </location>
</feature>
<evidence type="ECO:0000313" key="4">
    <source>
        <dbReference type="EMBL" id="SBV93327.1"/>
    </source>
</evidence>
<name>A0A212J1N6_9BACT</name>
<dbReference type="Gene3D" id="3.40.30.10">
    <property type="entry name" value="Glutaredoxin"/>
    <property type="match status" value="1"/>
</dbReference>
<proteinExistence type="predicted"/>
<dbReference type="PANTHER" id="PTHR36450">
    <property type="entry name" value="THIOREDOXIN"/>
    <property type="match status" value="1"/>
</dbReference>
<feature type="domain" description="Thioredoxin-like fold" evidence="3">
    <location>
        <begin position="1"/>
        <end position="75"/>
    </location>
</feature>
<dbReference type="NCBIfam" id="TIGR00412">
    <property type="entry name" value="redox_disulf_2"/>
    <property type="match status" value="1"/>
</dbReference>
<accession>A0A212J1N6</accession>
<dbReference type="Pfam" id="PF13192">
    <property type="entry name" value="Thioredoxin_3"/>
    <property type="match status" value="1"/>
</dbReference>
<protein>
    <recommendedName>
        <fullName evidence="3">Thioredoxin-like fold domain-containing protein</fullName>
    </recommendedName>
</protein>
<evidence type="ECO:0000256" key="1">
    <source>
        <dbReference type="PIRSR" id="PIRSR037031-50"/>
    </source>
</evidence>
<dbReference type="RefSeq" id="WP_227117593.1">
    <property type="nucleotide sequence ID" value="NZ_LT598928.1"/>
</dbReference>
<keyword evidence="2" id="KW-1015">Disulfide bond</keyword>
<evidence type="ECO:0000259" key="3">
    <source>
        <dbReference type="Pfam" id="PF13192"/>
    </source>
</evidence>
<evidence type="ECO:0000256" key="2">
    <source>
        <dbReference type="PIRSR" id="PIRSR037031-51"/>
    </source>
</evidence>
<dbReference type="PIRSF" id="PIRSF037031">
    <property type="entry name" value="Redox_disulphide_2"/>
    <property type="match status" value="1"/>
</dbReference>